<proteinExistence type="predicted"/>
<protein>
    <submittedName>
        <fullName evidence="2">Uncharacterized protein</fullName>
    </submittedName>
</protein>
<feature type="transmembrane region" description="Helical" evidence="1">
    <location>
        <begin position="34"/>
        <end position="59"/>
    </location>
</feature>
<name>A0A0B1S2P6_OESDE</name>
<keyword evidence="1" id="KW-1133">Transmembrane helix</keyword>
<organism evidence="2 3">
    <name type="scientific">Oesophagostomum dentatum</name>
    <name type="common">Nodular worm</name>
    <dbReference type="NCBI Taxonomy" id="61180"/>
    <lineage>
        <taxon>Eukaryota</taxon>
        <taxon>Metazoa</taxon>
        <taxon>Ecdysozoa</taxon>
        <taxon>Nematoda</taxon>
        <taxon>Chromadorea</taxon>
        <taxon>Rhabditida</taxon>
        <taxon>Rhabditina</taxon>
        <taxon>Rhabditomorpha</taxon>
        <taxon>Strongyloidea</taxon>
        <taxon>Strongylidae</taxon>
        <taxon>Oesophagostomum</taxon>
    </lineage>
</organism>
<evidence type="ECO:0000313" key="2">
    <source>
        <dbReference type="EMBL" id="KHJ77510.1"/>
    </source>
</evidence>
<evidence type="ECO:0000313" key="3">
    <source>
        <dbReference type="Proteomes" id="UP000053660"/>
    </source>
</evidence>
<evidence type="ECO:0000256" key="1">
    <source>
        <dbReference type="SAM" id="Phobius"/>
    </source>
</evidence>
<keyword evidence="1" id="KW-0472">Membrane</keyword>
<reference evidence="2 3" key="1">
    <citation type="submission" date="2014-03" db="EMBL/GenBank/DDBJ databases">
        <title>Draft genome of the hookworm Oesophagostomum dentatum.</title>
        <authorList>
            <person name="Mitreva M."/>
        </authorList>
    </citation>
    <scope>NUCLEOTIDE SEQUENCE [LARGE SCALE GENOMIC DNA]</scope>
    <source>
        <strain evidence="2 3">OD-Hann</strain>
    </source>
</reference>
<keyword evidence="3" id="KW-1185">Reference proteome</keyword>
<dbReference type="Proteomes" id="UP000053660">
    <property type="component" value="Unassembled WGS sequence"/>
</dbReference>
<accession>A0A0B1S2P6</accession>
<gene>
    <name evidence="2" type="ORF">OESDEN_22870</name>
</gene>
<dbReference type="OrthoDB" id="10009287at2759"/>
<dbReference type="AlphaFoldDB" id="A0A0B1S2P6"/>
<keyword evidence="1" id="KW-0812">Transmembrane</keyword>
<dbReference type="EMBL" id="KN610691">
    <property type="protein sequence ID" value="KHJ77510.1"/>
    <property type="molecule type" value="Genomic_DNA"/>
</dbReference>
<sequence>MRTWLYKPHGAAADAQLKKIDAAGVKREHVAYGLIGLTCLYLLVGEEAMFVSCLITFLYPASVGVSVSDAAELNTSC</sequence>